<accession>A0ACC1XBJ6</accession>
<organism evidence="1 2">
    <name type="scientific">Melia azedarach</name>
    <name type="common">Chinaberry tree</name>
    <dbReference type="NCBI Taxonomy" id="155640"/>
    <lineage>
        <taxon>Eukaryota</taxon>
        <taxon>Viridiplantae</taxon>
        <taxon>Streptophyta</taxon>
        <taxon>Embryophyta</taxon>
        <taxon>Tracheophyta</taxon>
        <taxon>Spermatophyta</taxon>
        <taxon>Magnoliopsida</taxon>
        <taxon>eudicotyledons</taxon>
        <taxon>Gunneridae</taxon>
        <taxon>Pentapetalae</taxon>
        <taxon>rosids</taxon>
        <taxon>malvids</taxon>
        <taxon>Sapindales</taxon>
        <taxon>Meliaceae</taxon>
        <taxon>Melia</taxon>
    </lineage>
</organism>
<reference evidence="1 2" key="1">
    <citation type="journal article" date="2023" name="Science">
        <title>Complex scaffold remodeling in plant triterpene biosynthesis.</title>
        <authorList>
            <person name="De La Pena R."/>
            <person name="Hodgson H."/>
            <person name="Liu J.C."/>
            <person name="Stephenson M.J."/>
            <person name="Martin A.C."/>
            <person name="Owen C."/>
            <person name="Harkess A."/>
            <person name="Leebens-Mack J."/>
            <person name="Jimenez L.E."/>
            <person name="Osbourn A."/>
            <person name="Sattely E.S."/>
        </authorList>
    </citation>
    <scope>NUCLEOTIDE SEQUENCE [LARGE SCALE GENOMIC DNA]</scope>
    <source>
        <strain evidence="2">cv. JPN11</strain>
        <tissue evidence="1">Leaf</tissue>
    </source>
</reference>
<dbReference type="EMBL" id="CM051403">
    <property type="protein sequence ID" value="KAJ4708876.1"/>
    <property type="molecule type" value="Genomic_DNA"/>
</dbReference>
<evidence type="ECO:0000313" key="2">
    <source>
        <dbReference type="Proteomes" id="UP001164539"/>
    </source>
</evidence>
<comment type="caution">
    <text evidence="1">The sequence shown here is derived from an EMBL/GenBank/DDBJ whole genome shotgun (WGS) entry which is preliminary data.</text>
</comment>
<proteinExistence type="predicted"/>
<sequence length="99" mass="10366">MDDPTPTVTNALGPGLDPGVLSPPSQDAFDLAMLASITYEIPVASPSSLIKAKQMQSREGLLADKAPDSSAVDALLVDIQNFSLRQESASRQLDSAPRG</sequence>
<evidence type="ECO:0000313" key="1">
    <source>
        <dbReference type="EMBL" id="KAJ4708876.1"/>
    </source>
</evidence>
<gene>
    <name evidence="1" type="ORF">OWV82_018752</name>
</gene>
<keyword evidence="2" id="KW-1185">Reference proteome</keyword>
<protein>
    <submittedName>
        <fullName evidence="1">Uncharacterized protein</fullName>
    </submittedName>
</protein>
<dbReference type="Proteomes" id="UP001164539">
    <property type="component" value="Chromosome 10"/>
</dbReference>
<name>A0ACC1XBJ6_MELAZ</name>